<keyword evidence="2" id="KW-1185">Reference proteome</keyword>
<evidence type="ECO:0000313" key="1">
    <source>
        <dbReference type="EMBL" id="SFZ91353.1"/>
    </source>
</evidence>
<gene>
    <name evidence="1" type="ORF">SAMN05216324_102319</name>
</gene>
<organism evidence="1 2">
    <name type="scientific">Chryseobacterium limigenitum</name>
    <dbReference type="NCBI Taxonomy" id="1612149"/>
    <lineage>
        <taxon>Bacteria</taxon>
        <taxon>Pseudomonadati</taxon>
        <taxon>Bacteroidota</taxon>
        <taxon>Flavobacteriia</taxon>
        <taxon>Flavobacteriales</taxon>
        <taxon>Weeksellaceae</taxon>
        <taxon>Chryseobacterium group</taxon>
        <taxon>Chryseobacterium</taxon>
    </lineage>
</organism>
<dbReference type="AlphaFoldDB" id="A0A1K2IG14"/>
<sequence length="30" mass="3689">MKEVVSKDLTSFFYLYPKDRLEIVYYILTN</sequence>
<accession>A0A1K2IG14</accession>
<protein>
    <submittedName>
        <fullName evidence="1">Uncharacterized protein</fullName>
    </submittedName>
</protein>
<name>A0A1K2IG14_9FLAO</name>
<dbReference type="Proteomes" id="UP000182034">
    <property type="component" value="Unassembled WGS sequence"/>
</dbReference>
<dbReference type="EMBL" id="FPKW01000002">
    <property type="protein sequence ID" value="SFZ91353.1"/>
    <property type="molecule type" value="Genomic_DNA"/>
</dbReference>
<proteinExistence type="predicted"/>
<reference evidence="2" key="1">
    <citation type="submission" date="2016-10" db="EMBL/GenBank/DDBJ databases">
        <authorList>
            <person name="Varghese N."/>
            <person name="Submissions S."/>
        </authorList>
    </citation>
    <scope>NUCLEOTIDE SEQUENCE [LARGE SCALE GENOMIC DNA]</scope>
    <source>
        <strain evidence="2">SUR2</strain>
    </source>
</reference>
<evidence type="ECO:0000313" key="2">
    <source>
        <dbReference type="Proteomes" id="UP000182034"/>
    </source>
</evidence>